<dbReference type="InterPro" id="IPR036397">
    <property type="entry name" value="RNaseH_sf"/>
</dbReference>
<name>A0A7V9A6C2_9BACT</name>
<dbReference type="PANTHER" id="PTHR46564">
    <property type="entry name" value="TRANSPOSASE"/>
    <property type="match status" value="1"/>
</dbReference>
<sequence>MLGIDPRRLVFIDETGVNTKMTRTYGRSRRGSRVVAKVPHGHWKTTTFLAALRDEGLTAPTVIDDPMNGDLFLAYVQQQLVPTLKPGDVVVMNNLASHKRAGVREAIETAGARLVYLPPYSPDLNPIELVFSKLKWLVRSREERTIEGLWNFLGQVLDRFTSTECLNYFRHCGCATGL</sequence>
<evidence type="ECO:0000313" key="2">
    <source>
        <dbReference type="EMBL" id="MBA2113796.1"/>
    </source>
</evidence>
<evidence type="ECO:0000313" key="3">
    <source>
        <dbReference type="Proteomes" id="UP000551616"/>
    </source>
</evidence>
<dbReference type="GO" id="GO:0003676">
    <property type="term" value="F:nucleic acid binding"/>
    <property type="evidence" value="ECO:0007669"/>
    <property type="project" value="InterPro"/>
</dbReference>
<organism evidence="2 3">
    <name type="scientific">Bremerella alba</name>
    <dbReference type="NCBI Taxonomy" id="980252"/>
    <lineage>
        <taxon>Bacteria</taxon>
        <taxon>Pseudomonadati</taxon>
        <taxon>Planctomycetota</taxon>
        <taxon>Planctomycetia</taxon>
        <taxon>Pirellulales</taxon>
        <taxon>Pirellulaceae</taxon>
        <taxon>Bremerella</taxon>
    </lineage>
</organism>
<comment type="caution">
    <text evidence="2">The sequence shown here is derived from an EMBL/GenBank/DDBJ whole genome shotgun (WGS) entry which is preliminary data.</text>
</comment>
<dbReference type="InterPro" id="IPR047655">
    <property type="entry name" value="Transpos_IS630-like"/>
</dbReference>
<dbReference type="EMBL" id="JABRWO010000002">
    <property type="protein sequence ID" value="MBA2113796.1"/>
    <property type="molecule type" value="Genomic_DNA"/>
</dbReference>
<dbReference type="Gene3D" id="3.30.420.10">
    <property type="entry name" value="Ribonuclease H-like superfamily/Ribonuclease H"/>
    <property type="match status" value="1"/>
</dbReference>
<accession>A0A7V9A6C2</accession>
<proteinExistence type="predicted"/>
<dbReference type="PANTHER" id="PTHR46564:SF1">
    <property type="entry name" value="TRANSPOSASE"/>
    <property type="match status" value="1"/>
</dbReference>
<evidence type="ECO:0000259" key="1">
    <source>
        <dbReference type="Pfam" id="PF13358"/>
    </source>
</evidence>
<dbReference type="Pfam" id="PF13358">
    <property type="entry name" value="DDE_3"/>
    <property type="match status" value="1"/>
</dbReference>
<feature type="domain" description="Tc1-like transposase DDE" evidence="1">
    <location>
        <begin position="8"/>
        <end position="142"/>
    </location>
</feature>
<reference evidence="2 3" key="1">
    <citation type="submission" date="2020-05" db="EMBL/GenBank/DDBJ databases">
        <title>Bremerella alba sp. nov., a novel planctomycete isolated from the surface of the macroalga Fucus spiralis.</title>
        <authorList>
            <person name="Godinho O."/>
            <person name="Botelho R."/>
            <person name="Albuquerque L."/>
            <person name="Wiegand S."/>
            <person name="Da Costa M.S."/>
            <person name="Lobo-Da-Cunha A."/>
            <person name="Jogler C."/>
            <person name="Lage O.M."/>
        </authorList>
    </citation>
    <scope>NUCLEOTIDE SEQUENCE [LARGE SCALE GENOMIC DNA]</scope>
    <source>
        <strain evidence="2 3">FF15</strain>
    </source>
</reference>
<dbReference type="InterPro" id="IPR038717">
    <property type="entry name" value="Tc1-like_DDE_dom"/>
</dbReference>
<gene>
    <name evidence="2" type="ORF">HOV93_09480</name>
</gene>
<protein>
    <submittedName>
        <fullName evidence="2">IS630 family transposase ISRm10-1</fullName>
    </submittedName>
</protein>
<dbReference type="Proteomes" id="UP000551616">
    <property type="component" value="Unassembled WGS sequence"/>
</dbReference>
<keyword evidence="3" id="KW-1185">Reference proteome</keyword>
<dbReference type="NCBIfam" id="NF033545">
    <property type="entry name" value="transpos_IS630"/>
    <property type="match status" value="1"/>
</dbReference>
<dbReference type="AlphaFoldDB" id="A0A7V9A6C2"/>